<keyword evidence="2" id="KW-0479">Metal-binding</keyword>
<dbReference type="GO" id="GO:0016706">
    <property type="term" value="F:2-oxoglutarate-dependent dioxygenase activity"/>
    <property type="evidence" value="ECO:0007669"/>
    <property type="project" value="TreeGrafter"/>
</dbReference>
<evidence type="ECO:0000259" key="8">
    <source>
        <dbReference type="Pfam" id="PF02668"/>
    </source>
</evidence>
<dbReference type="SUPFAM" id="SSF51197">
    <property type="entry name" value="Clavaminate synthase-like"/>
    <property type="match status" value="1"/>
</dbReference>
<sequence>MPCCGLKALLANALLPCFVALCLLPHPTSSARLLSRDGEQSSLTTRGPLHEELGLEVLGLDLRQEMPTKVKRELRRLIDEHSFLLFRGQNLTCHEDAAFMRIFPHNETAYELGEGTGVPQPTGSAPEECGRRCPHIVVKFVFSQKDTPEYRRFFSGHMWHADAVNFVEHPPVYTAMSMKAAPSRGGETLFMDSRKAYERTRPELKRIIDTARLEYYRVDYGLGAEVHDSGTHRTDNMTETRARALQSDSPLADSSVVQPLVTQDPRTGRRSIYLSPGSAYRFIGHTPQETHDILREVLSPAISAENVYVHETSYSRRVDPSSATFAEPLAMMVMRRFGVGIILVVGLAATVQPLLAAQPQRNDGRQVLVGKGSNGPDDCEGKDCNTDTYGASFAGRGEGIQAARDTAMAANKHGAVLGAGELSALQQIQMGKAVLQSANKLTSATNDMTASAMTTIHNVKDRIRGLTADGAAYDQPRGAATIIDSQHPGRSGGRYTSYSRSSRTQEDLATSTNTADRKICKLAFDDRKIGVDVDAGEEYWTMDGYTRTRQPCAEGEMCVVYSVSFFAYDEPMEGWRSYDDDDDALIDPTTGEGICMSSSLTGSCANGKVYELPGGGPPKQRLRFCITPTPKISGSMLMISGSTEPLSLEAEGPLAISYKSGDTKRIVYFPGSKEYKLPSK</sequence>
<dbReference type="PANTHER" id="PTHR30468:SF1">
    <property type="entry name" value="ALPHA-KETOGLUTARATE-DEPENDENT SULFONATE DIOXYGENASE"/>
    <property type="match status" value="1"/>
</dbReference>
<gene>
    <name evidence="9" type="ORF">Vbra_12544</name>
</gene>
<dbReference type="GO" id="GO:0005737">
    <property type="term" value="C:cytoplasm"/>
    <property type="evidence" value="ECO:0007669"/>
    <property type="project" value="TreeGrafter"/>
</dbReference>
<feature type="compositionally biased region" description="Low complexity" evidence="6">
    <location>
        <begin position="493"/>
        <end position="502"/>
    </location>
</feature>
<evidence type="ECO:0000256" key="6">
    <source>
        <dbReference type="SAM" id="MobiDB-lite"/>
    </source>
</evidence>
<dbReference type="InterPro" id="IPR003819">
    <property type="entry name" value="TauD/TfdA-like"/>
</dbReference>
<evidence type="ECO:0000256" key="4">
    <source>
        <dbReference type="ARBA" id="ARBA00023002"/>
    </source>
</evidence>
<dbReference type="InParanoid" id="A0A0G4EP83"/>
<keyword evidence="5" id="KW-0408">Iron</keyword>
<evidence type="ECO:0000256" key="2">
    <source>
        <dbReference type="ARBA" id="ARBA00022723"/>
    </source>
</evidence>
<feature type="region of interest" description="Disordered" evidence="6">
    <location>
        <begin position="479"/>
        <end position="510"/>
    </location>
</feature>
<keyword evidence="3" id="KW-0223">Dioxygenase</keyword>
<dbReference type="Gene3D" id="3.60.130.10">
    <property type="entry name" value="Clavaminate synthase-like"/>
    <property type="match status" value="1"/>
</dbReference>
<dbReference type="EMBL" id="CDMY01000276">
    <property type="protein sequence ID" value="CEL99261.1"/>
    <property type="molecule type" value="Genomic_DNA"/>
</dbReference>
<dbReference type="AlphaFoldDB" id="A0A0G4EP83"/>
<keyword evidence="10" id="KW-1185">Reference proteome</keyword>
<feature type="signal peptide" evidence="7">
    <location>
        <begin position="1"/>
        <end position="30"/>
    </location>
</feature>
<evidence type="ECO:0000256" key="1">
    <source>
        <dbReference type="ARBA" id="ARBA00005896"/>
    </source>
</evidence>
<reference evidence="9 10" key="1">
    <citation type="submission" date="2014-11" db="EMBL/GenBank/DDBJ databases">
        <authorList>
            <person name="Zhu J."/>
            <person name="Qi W."/>
            <person name="Song R."/>
        </authorList>
    </citation>
    <scope>NUCLEOTIDE SEQUENCE [LARGE SCALE GENOMIC DNA]</scope>
</reference>
<dbReference type="VEuPathDB" id="CryptoDB:Vbra_12544"/>
<dbReference type="GO" id="GO:0046872">
    <property type="term" value="F:metal ion binding"/>
    <property type="evidence" value="ECO:0007669"/>
    <property type="project" value="UniProtKB-KW"/>
</dbReference>
<organism evidence="9 10">
    <name type="scientific">Vitrella brassicaformis (strain CCMP3155)</name>
    <dbReference type="NCBI Taxonomy" id="1169540"/>
    <lineage>
        <taxon>Eukaryota</taxon>
        <taxon>Sar</taxon>
        <taxon>Alveolata</taxon>
        <taxon>Colpodellida</taxon>
        <taxon>Vitrellaceae</taxon>
        <taxon>Vitrella</taxon>
    </lineage>
</organism>
<dbReference type="InterPro" id="IPR042098">
    <property type="entry name" value="TauD-like_sf"/>
</dbReference>
<name>A0A0G4EP83_VITBC</name>
<protein>
    <recommendedName>
        <fullName evidence="8">TauD/TfdA-like domain-containing protein</fullName>
    </recommendedName>
</protein>
<evidence type="ECO:0000313" key="10">
    <source>
        <dbReference type="Proteomes" id="UP000041254"/>
    </source>
</evidence>
<evidence type="ECO:0000256" key="5">
    <source>
        <dbReference type="ARBA" id="ARBA00023004"/>
    </source>
</evidence>
<dbReference type="OrthoDB" id="5818554at2759"/>
<evidence type="ECO:0000256" key="7">
    <source>
        <dbReference type="SAM" id="SignalP"/>
    </source>
</evidence>
<evidence type="ECO:0000256" key="3">
    <source>
        <dbReference type="ARBA" id="ARBA00022964"/>
    </source>
</evidence>
<dbReference type="Proteomes" id="UP000041254">
    <property type="component" value="Unassembled WGS sequence"/>
</dbReference>
<dbReference type="PANTHER" id="PTHR30468">
    <property type="entry name" value="ALPHA-KETOGLUTARATE-DEPENDENT SULFONATE DIOXYGENASE"/>
    <property type="match status" value="1"/>
</dbReference>
<dbReference type="InterPro" id="IPR051323">
    <property type="entry name" value="AtsK-like"/>
</dbReference>
<proteinExistence type="inferred from homology"/>
<evidence type="ECO:0000313" key="9">
    <source>
        <dbReference type="EMBL" id="CEL99261.1"/>
    </source>
</evidence>
<comment type="similarity">
    <text evidence="1">Belongs to the TfdA dioxygenase family.</text>
</comment>
<keyword evidence="7" id="KW-0732">Signal</keyword>
<feature type="domain" description="TauD/TfdA-like" evidence="8">
    <location>
        <begin position="48"/>
        <end position="310"/>
    </location>
</feature>
<accession>A0A0G4EP83</accession>
<dbReference type="Pfam" id="PF02668">
    <property type="entry name" value="TauD"/>
    <property type="match status" value="1"/>
</dbReference>
<keyword evidence="4" id="KW-0560">Oxidoreductase</keyword>
<feature type="chain" id="PRO_5005188085" description="TauD/TfdA-like domain-containing protein" evidence="7">
    <location>
        <begin position="31"/>
        <end position="680"/>
    </location>
</feature>